<accession>A0A8S4R3M3</accession>
<evidence type="ECO:0000313" key="3">
    <source>
        <dbReference type="Proteomes" id="UP000838756"/>
    </source>
</evidence>
<proteinExistence type="predicted"/>
<dbReference type="OrthoDB" id="5974330at2759"/>
<feature type="region of interest" description="Disordered" evidence="1">
    <location>
        <begin position="1"/>
        <end position="24"/>
    </location>
</feature>
<comment type="caution">
    <text evidence="2">The sequence shown here is derived from an EMBL/GenBank/DDBJ whole genome shotgun (WGS) entry which is preliminary data.</text>
</comment>
<gene>
    <name evidence="2" type="primary">jg26706</name>
    <name evidence="2" type="ORF">PAEG_LOCUS8022</name>
</gene>
<reference evidence="2" key="1">
    <citation type="submission" date="2022-03" db="EMBL/GenBank/DDBJ databases">
        <authorList>
            <person name="Lindestad O."/>
        </authorList>
    </citation>
    <scope>NUCLEOTIDE SEQUENCE</scope>
</reference>
<keyword evidence="3" id="KW-1185">Reference proteome</keyword>
<sequence length="89" mass="10568">MTSPDDSPKQYDNNLTADWRSGQRPCFPSPRPWIRFPQLENEWHDMESMQEENGRIREEIDALRSKYDALKRFAHLKSIPLPPELDMLP</sequence>
<dbReference type="EMBL" id="CAKXAJ010023359">
    <property type="protein sequence ID" value="CAH2227646.1"/>
    <property type="molecule type" value="Genomic_DNA"/>
</dbReference>
<dbReference type="Proteomes" id="UP000838756">
    <property type="component" value="Unassembled WGS sequence"/>
</dbReference>
<feature type="compositionally biased region" description="Polar residues" evidence="1">
    <location>
        <begin position="1"/>
        <end position="16"/>
    </location>
</feature>
<evidence type="ECO:0000256" key="1">
    <source>
        <dbReference type="SAM" id="MobiDB-lite"/>
    </source>
</evidence>
<protein>
    <submittedName>
        <fullName evidence="2">Jg26706 protein</fullName>
    </submittedName>
</protein>
<name>A0A8S4R3M3_9NEOP</name>
<dbReference type="AlphaFoldDB" id="A0A8S4R3M3"/>
<evidence type="ECO:0000313" key="2">
    <source>
        <dbReference type="EMBL" id="CAH2227646.1"/>
    </source>
</evidence>
<organism evidence="2 3">
    <name type="scientific">Pararge aegeria aegeria</name>
    <dbReference type="NCBI Taxonomy" id="348720"/>
    <lineage>
        <taxon>Eukaryota</taxon>
        <taxon>Metazoa</taxon>
        <taxon>Ecdysozoa</taxon>
        <taxon>Arthropoda</taxon>
        <taxon>Hexapoda</taxon>
        <taxon>Insecta</taxon>
        <taxon>Pterygota</taxon>
        <taxon>Neoptera</taxon>
        <taxon>Endopterygota</taxon>
        <taxon>Lepidoptera</taxon>
        <taxon>Glossata</taxon>
        <taxon>Ditrysia</taxon>
        <taxon>Papilionoidea</taxon>
        <taxon>Nymphalidae</taxon>
        <taxon>Satyrinae</taxon>
        <taxon>Satyrini</taxon>
        <taxon>Parargina</taxon>
        <taxon>Pararge</taxon>
    </lineage>
</organism>